<dbReference type="AlphaFoldDB" id="G4HPK4"/>
<evidence type="ECO:0000313" key="2">
    <source>
        <dbReference type="Proteomes" id="UP000003891"/>
    </source>
</evidence>
<sequence>MIRMCGFFHTYQEAAPGLMTFGTASSRFSIYALTIFDYRVINMLQIRNRDLLGF</sequence>
<accession>G4HPK4</accession>
<dbReference type="EMBL" id="AGIP01000026">
    <property type="protein sequence ID" value="EHB47911.1"/>
    <property type="molecule type" value="Genomic_DNA"/>
</dbReference>
<proteinExistence type="predicted"/>
<dbReference type="Proteomes" id="UP000003891">
    <property type="component" value="Unassembled WGS sequence"/>
</dbReference>
<reference evidence="1 2" key="1">
    <citation type="submission" date="2011-09" db="EMBL/GenBank/DDBJ databases">
        <title>The draft genome of Paenibacillus lactis 154.</title>
        <authorList>
            <consortium name="US DOE Joint Genome Institute (JGI-PGF)"/>
            <person name="Lucas S."/>
            <person name="Han J."/>
            <person name="Lapidus A."/>
            <person name="Cheng J.-F."/>
            <person name="Goodwin L."/>
            <person name="Pitluck S."/>
            <person name="Peters L."/>
            <person name="Land M.L."/>
            <person name="Hauser L."/>
            <person name="Siebers A."/>
            <person name="Thelen M."/>
            <person name="Hugenholtz P."/>
            <person name="Allgaier M."/>
            <person name="Woyke T.J."/>
        </authorList>
    </citation>
    <scope>NUCLEOTIDE SEQUENCE [LARGE SCALE GENOMIC DNA]</scope>
    <source>
        <strain evidence="1 2">154</strain>
    </source>
</reference>
<evidence type="ECO:0000313" key="1">
    <source>
        <dbReference type="EMBL" id="EHB47911.1"/>
    </source>
</evidence>
<protein>
    <submittedName>
        <fullName evidence="1">Uncharacterized protein</fullName>
    </submittedName>
</protein>
<organism evidence="1 2">
    <name type="scientific">Paenibacillus lactis 154</name>
    <dbReference type="NCBI Taxonomy" id="743719"/>
    <lineage>
        <taxon>Bacteria</taxon>
        <taxon>Bacillati</taxon>
        <taxon>Bacillota</taxon>
        <taxon>Bacilli</taxon>
        <taxon>Bacillales</taxon>
        <taxon>Paenibacillaceae</taxon>
        <taxon>Paenibacillus</taxon>
    </lineage>
</organism>
<gene>
    <name evidence="1" type="ORF">PaelaDRAFT_5915</name>
</gene>
<name>G4HPK4_9BACL</name>